<reference evidence="7 8" key="1">
    <citation type="submission" date="2019-08" db="EMBL/GenBank/DDBJ databases">
        <authorList>
            <person name="Chen S.-C."/>
            <person name="Lai M.-C."/>
            <person name="You Y.-T."/>
        </authorList>
    </citation>
    <scope>NUCLEOTIDE SEQUENCE [LARGE SCALE GENOMIC DNA]</scope>
    <source>
        <strain evidence="7 8">P2F9704a</strain>
    </source>
</reference>
<dbReference type="InterPro" id="IPR029063">
    <property type="entry name" value="SAM-dependent_MTases_sf"/>
</dbReference>
<evidence type="ECO:0000256" key="4">
    <source>
        <dbReference type="ARBA" id="ARBA00022691"/>
    </source>
</evidence>
<dbReference type="AlphaFoldDB" id="A0ABD4TMN7"/>
<dbReference type="SUPFAM" id="SSF53335">
    <property type="entry name" value="S-adenosyl-L-methionine-dependent methyltransferases"/>
    <property type="match status" value="1"/>
</dbReference>
<feature type="domain" description="SAM-dependent methyltransferase TRM5/TYW2-type" evidence="6">
    <location>
        <begin position="69"/>
        <end position="304"/>
    </location>
</feature>
<dbReference type="Pfam" id="PF18093">
    <property type="entry name" value="Trm5_N"/>
    <property type="match status" value="1"/>
</dbReference>
<dbReference type="Pfam" id="PF02475">
    <property type="entry name" value="TRM5-TYW2_MTfase"/>
    <property type="match status" value="1"/>
</dbReference>
<dbReference type="Gene3D" id="3.30.70.2580">
    <property type="match status" value="1"/>
</dbReference>
<evidence type="ECO:0000259" key="6">
    <source>
        <dbReference type="PROSITE" id="PS51684"/>
    </source>
</evidence>
<keyword evidence="8" id="KW-1185">Reference proteome</keyword>
<gene>
    <name evidence="7" type="ORF">FTO68_08615</name>
</gene>
<comment type="caution">
    <text evidence="7">The sequence shown here is derived from an EMBL/GenBank/DDBJ whole genome shotgun (WGS) entry which is preliminary data.</text>
</comment>
<keyword evidence="1" id="KW-0963">Cytoplasm</keyword>
<keyword evidence="4" id="KW-0949">S-adenosyl-L-methionine</keyword>
<dbReference type="Gene3D" id="3.40.50.150">
    <property type="entry name" value="Vaccinia Virus protein VP39"/>
    <property type="match status" value="1"/>
</dbReference>
<evidence type="ECO:0000256" key="5">
    <source>
        <dbReference type="ARBA" id="ARBA00022694"/>
    </source>
</evidence>
<dbReference type="GO" id="GO:0008168">
    <property type="term" value="F:methyltransferase activity"/>
    <property type="evidence" value="ECO:0007669"/>
    <property type="project" value="UniProtKB-KW"/>
</dbReference>
<dbReference type="InterPro" id="IPR030382">
    <property type="entry name" value="MeTrfase_TRM5/TYW2"/>
</dbReference>
<keyword evidence="5" id="KW-0819">tRNA processing</keyword>
<evidence type="ECO:0000313" key="7">
    <source>
        <dbReference type="EMBL" id="MCQ1539039.1"/>
    </source>
</evidence>
<keyword evidence="3" id="KW-0808">Transferase</keyword>
<dbReference type="GO" id="GO:0030488">
    <property type="term" value="P:tRNA methylation"/>
    <property type="evidence" value="ECO:0007669"/>
    <property type="project" value="UniProtKB-ARBA"/>
</dbReference>
<name>A0ABD4TMN7_9EURY</name>
<dbReference type="CDD" id="cd02440">
    <property type="entry name" value="AdoMet_MTases"/>
    <property type="match status" value="1"/>
</dbReference>
<dbReference type="Proteomes" id="UP001524383">
    <property type="component" value="Unassembled WGS sequence"/>
</dbReference>
<dbReference type="PANTHER" id="PTHR23245:SF36">
    <property type="entry name" value="TRNA (GUANINE(37)-N1)-METHYLTRANSFERASE"/>
    <property type="match status" value="1"/>
</dbReference>
<protein>
    <submittedName>
        <fullName evidence="7">Methyltransferase</fullName>
    </submittedName>
</protein>
<accession>A0ABD4TMN7</accession>
<proteinExistence type="predicted"/>
<dbReference type="PROSITE" id="PS51684">
    <property type="entry name" value="SAM_MT_TRM5_TYW2"/>
    <property type="match status" value="1"/>
</dbReference>
<sequence>MMIEGWAVRVQKVEGERRRQELIAGDALDRTLHPRAEGSDLLIPVTGSPPGTERALFEEIQVPPTLPRHEQVGGIAIMQENDVSGAEEILKGRPSTHTVLCSEGAVKGEFRTKSFTTLAGIPTTRTTISEYGHRLIIDLSLAYFSSRLATERQRIHSYIAEGEVICDMFCGVGPFPIALSDRASWILACDKNPAAIHLLRENLLANNTGNVLPMLGDASHLGELFPDTFDRVLMNLPLIAIDFLPIADQITKPGATIHLYALQEQEGEYIDQIRSIILESTITERYLRSYSAGKWHAVYDIKKD</sequence>
<evidence type="ECO:0000256" key="3">
    <source>
        <dbReference type="ARBA" id="ARBA00022679"/>
    </source>
</evidence>
<dbReference type="InterPro" id="IPR040601">
    <property type="entry name" value="Trm5a/b_N"/>
</dbReference>
<evidence type="ECO:0000256" key="2">
    <source>
        <dbReference type="ARBA" id="ARBA00022603"/>
    </source>
</evidence>
<evidence type="ECO:0000313" key="8">
    <source>
        <dbReference type="Proteomes" id="UP001524383"/>
    </source>
</evidence>
<evidence type="ECO:0000256" key="1">
    <source>
        <dbReference type="ARBA" id="ARBA00022490"/>
    </source>
</evidence>
<keyword evidence="2 7" id="KW-0489">Methyltransferase</keyword>
<dbReference type="EMBL" id="VOTZ01000018">
    <property type="protein sequence ID" value="MCQ1539039.1"/>
    <property type="molecule type" value="Genomic_DNA"/>
</dbReference>
<organism evidence="7 8">
    <name type="scientific">Methanocalculus taiwanensis</name>
    <dbReference type="NCBI Taxonomy" id="106207"/>
    <lineage>
        <taxon>Archaea</taxon>
        <taxon>Methanobacteriati</taxon>
        <taxon>Methanobacteriota</taxon>
        <taxon>Stenosarchaea group</taxon>
        <taxon>Methanomicrobia</taxon>
        <taxon>Methanomicrobiales</taxon>
        <taxon>Methanocalculaceae</taxon>
        <taxon>Methanocalculus</taxon>
    </lineage>
</organism>
<dbReference type="PANTHER" id="PTHR23245">
    <property type="entry name" value="TRNA METHYLTRANSFERASE"/>
    <property type="match status" value="1"/>
</dbReference>
<dbReference type="InterPro" id="IPR056743">
    <property type="entry name" value="TRM5-TYW2-like_MTfase"/>
</dbReference>